<evidence type="ECO:0000259" key="3">
    <source>
        <dbReference type="PROSITE" id="PS50994"/>
    </source>
</evidence>
<keyword evidence="1" id="KW-0694">RNA-binding</keyword>
<sequence length="249" mass="28802">MTEERVKAYEELKNSLINAPFLLIPYWKLPFELYIDACGEGLGASTHQTQIINDKPVEGPICCISRQIKPTEARYGESQMECLCLFVEAGHLSEDRTLERVKTFSWWPNWKNDVSKYCQTCDRCHKANTAIGKKFGMIIKIQEPKSPWEIAHMDWVTALPPVVDRSYNAYLVLVDRYSKTPMFLPYNKDDTSMDTALMIWKKVISHTSFIQNITSDRDPKFTSESWTNLHNQFGTKLSFSTAYHPKLMV</sequence>
<name>A0A9Q3CXU6_9BASI</name>
<dbReference type="PANTHER" id="PTHR37984:SF5">
    <property type="entry name" value="PROTEIN NYNRIN-LIKE"/>
    <property type="match status" value="1"/>
</dbReference>
<dbReference type="SUPFAM" id="SSF56672">
    <property type="entry name" value="DNA/RNA polymerases"/>
    <property type="match status" value="1"/>
</dbReference>
<dbReference type="GO" id="GO:0003723">
    <property type="term" value="F:RNA binding"/>
    <property type="evidence" value="ECO:0007669"/>
    <property type="project" value="UniProtKB-KW"/>
</dbReference>
<dbReference type="InterPro" id="IPR012337">
    <property type="entry name" value="RNaseH-like_sf"/>
</dbReference>
<protein>
    <recommendedName>
        <fullName evidence="3">Integrase catalytic domain-containing protein</fullName>
    </recommendedName>
</protein>
<dbReference type="SUPFAM" id="SSF53098">
    <property type="entry name" value="Ribonuclease H-like"/>
    <property type="match status" value="1"/>
</dbReference>
<comment type="caution">
    <text evidence="4">The sequence shown here is derived from an EMBL/GenBank/DDBJ whole genome shotgun (WGS) entry which is preliminary data.</text>
</comment>
<dbReference type="PANTHER" id="PTHR37984">
    <property type="entry name" value="PROTEIN CBG26694"/>
    <property type="match status" value="1"/>
</dbReference>
<organism evidence="4 5">
    <name type="scientific">Austropuccinia psidii MF-1</name>
    <dbReference type="NCBI Taxonomy" id="1389203"/>
    <lineage>
        <taxon>Eukaryota</taxon>
        <taxon>Fungi</taxon>
        <taxon>Dikarya</taxon>
        <taxon>Basidiomycota</taxon>
        <taxon>Pucciniomycotina</taxon>
        <taxon>Pucciniomycetes</taxon>
        <taxon>Pucciniales</taxon>
        <taxon>Sphaerophragmiaceae</taxon>
        <taxon>Austropuccinia</taxon>
    </lineage>
</organism>
<dbReference type="Gene3D" id="1.10.340.70">
    <property type="match status" value="1"/>
</dbReference>
<feature type="domain" description="Integrase catalytic" evidence="3">
    <location>
        <begin position="143"/>
        <end position="249"/>
    </location>
</feature>
<evidence type="ECO:0000313" key="4">
    <source>
        <dbReference type="EMBL" id="MBW0491655.1"/>
    </source>
</evidence>
<dbReference type="Pfam" id="PF17919">
    <property type="entry name" value="RT_RNaseH_2"/>
    <property type="match status" value="1"/>
</dbReference>
<dbReference type="InterPro" id="IPR050951">
    <property type="entry name" value="Retrovirus_Pol_polyprotein"/>
</dbReference>
<dbReference type="EMBL" id="AVOT02011195">
    <property type="protein sequence ID" value="MBW0491655.1"/>
    <property type="molecule type" value="Genomic_DNA"/>
</dbReference>
<proteinExistence type="predicted"/>
<dbReference type="InterPro" id="IPR036397">
    <property type="entry name" value="RNaseH_sf"/>
</dbReference>
<evidence type="ECO:0000256" key="1">
    <source>
        <dbReference type="ARBA" id="ARBA00022884"/>
    </source>
</evidence>
<dbReference type="AlphaFoldDB" id="A0A9Q3CXU6"/>
<evidence type="ECO:0000256" key="2">
    <source>
        <dbReference type="ARBA" id="ARBA00023268"/>
    </source>
</evidence>
<dbReference type="InterPro" id="IPR041588">
    <property type="entry name" value="Integrase_H2C2"/>
</dbReference>
<keyword evidence="5" id="KW-1185">Reference proteome</keyword>
<dbReference type="GO" id="GO:0003824">
    <property type="term" value="F:catalytic activity"/>
    <property type="evidence" value="ECO:0007669"/>
    <property type="project" value="UniProtKB-KW"/>
</dbReference>
<dbReference type="Gene3D" id="3.30.420.10">
    <property type="entry name" value="Ribonuclease H-like superfamily/Ribonuclease H"/>
    <property type="match status" value="1"/>
</dbReference>
<keyword evidence="2" id="KW-0511">Multifunctional enzyme</keyword>
<gene>
    <name evidence="4" type="ORF">O181_031370</name>
</gene>
<evidence type="ECO:0000313" key="5">
    <source>
        <dbReference type="Proteomes" id="UP000765509"/>
    </source>
</evidence>
<dbReference type="InterPro" id="IPR041577">
    <property type="entry name" value="RT_RNaseH_2"/>
</dbReference>
<dbReference type="InterPro" id="IPR043502">
    <property type="entry name" value="DNA/RNA_pol_sf"/>
</dbReference>
<dbReference type="GO" id="GO:0015074">
    <property type="term" value="P:DNA integration"/>
    <property type="evidence" value="ECO:0007669"/>
    <property type="project" value="InterPro"/>
</dbReference>
<dbReference type="GO" id="GO:0005634">
    <property type="term" value="C:nucleus"/>
    <property type="evidence" value="ECO:0007669"/>
    <property type="project" value="UniProtKB-ARBA"/>
</dbReference>
<dbReference type="PROSITE" id="PS50994">
    <property type="entry name" value="INTEGRASE"/>
    <property type="match status" value="1"/>
</dbReference>
<dbReference type="Proteomes" id="UP000765509">
    <property type="component" value="Unassembled WGS sequence"/>
</dbReference>
<dbReference type="Pfam" id="PF17921">
    <property type="entry name" value="Integrase_H2C2"/>
    <property type="match status" value="1"/>
</dbReference>
<reference evidence="4" key="1">
    <citation type="submission" date="2021-03" db="EMBL/GenBank/DDBJ databases">
        <title>Draft genome sequence of rust myrtle Austropuccinia psidii MF-1, a brazilian biotype.</title>
        <authorList>
            <person name="Quecine M.C."/>
            <person name="Pachon D.M.R."/>
            <person name="Bonatelli M.L."/>
            <person name="Correr F.H."/>
            <person name="Franceschini L.M."/>
            <person name="Leite T.F."/>
            <person name="Margarido G.R.A."/>
            <person name="Almeida C.A."/>
            <person name="Ferrarezi J.A."/>
            <person name="Labate C.A."/>
        </authorList>
    </citation>
    <scope>NUCLEOTIDE SEQUENCE</scope>
    <source>
        <strain evidence="4">MF-1</strain>
    </source>
</reference>
<accession>A0A9Q3CXU6</accession>
<dbReference type="Pfam" id="PF00665">
    <property type="entry name" value="rve"/>
    <property type="match status" value="1"/>
</dbReference>
<dbReference type="InterPro" id="IPR001584">
    <property type="entry name" value="Integrase_cat-core"/>
</dbReference>